<feature type="transmembrane region" description="Helical" evidence="8">
    <location>
        <begin position="194"/>
        <end position="221"/>
    </location>
</feature>
<feature type="transmembrane region" description="Helical" evidence="8">
    <location>
        <begin position="132"/>
        <end position="152"/>
    </location>
</feature>
<keyword evidence="7 8" id="KW-0472">Membrane</keyword>
<feature type="transmembrane region" description="Helical" evidence="8">
    <location>
        <begin position="21"/>
        <end position="40"/>
    </location>
</feature>
<evidence type="ECO:0000256" key="7">
    <source>
        <dbReference type="ARBA" id="ARBA00023136"/>
    </source>
</evidence>
<feature type="transmembrane region" description="Helical" evidence="8">
    <location>
        <begin position="316"/>
        <end position="338"/>
    </location>
</feature>
<accession>A0A0H3KFA3</accession>
<dbReference type="InterPro" id="IPR004688">
    <property type="entry name" value="Ni/Co_transpt"/>
</dbReference>
<dbReference type="PANTHER" id="PTHR31611">
    <property type="entry name" value="HIGH-AFFINITY NICKEL TRANSPORT PROTEIN NIC1"/>
    <property type="match status" value="1"/>
</dbReference>
<feature type="transmembrane region" description="Helical" evidence="8">
    <location>
        <begin position="46"/>
        <end position="64"/>
    </location>
</feature>
<evidence type="ECO:0000256" key="8">
    <source>
        <dbReference type="RuleBase" id="RU362101"/>
    </source>
</evidence>
<feature type="transmembrane region" description="Helical" evidence="8">
    <location>
        <begin position="269"/>
        <end position="296"/>
    </location>
</feature>
<dbReference type="GO" id="GO:0015099">
    <property type="term" value="F:nickel cation transmembrane transporter activity"/>
    <property type="evidence" value="ECO:0007669"/>
    <property type="project" value="UniProtKB-UniRule"/>
</dbReference>
<feature type="transmembrane region" description="Helical" evidence="8">
    <location>
        <begin position="227"/>
        <end position="248"/>
    </location>
</feature>
<dbReference type="AlphaFoldDB" id="A0A0H3KFA3"/>
<dbReference type="STRING" id="395019.BMULJ_01659"/>
<dbReference type="RefSeq" id="WP_012213352.1">
    <property type="nucleotide sequence ID" value="NC_010084.1"/>
</dbReference>
<gene>
    <name evidence="9" type="primary">nixA</name>
    <name evidence="9" type="ordered locus">BMULJ_01659</name>
</gene>
<dbReference type="KEGG" id="bmj:BMULJ_01659"/>
<dbReference type="GO" id="GO:0012505">
    <property type="term" value="C:endomembrane system"/>
    <property type="evidence" value="ECO:0007669"/>
    <property type="project" value="UniProtKB-SubCell"/>
</dbReference>
<keyword evidence="3 8" id="KW-0813">Transport</keyword>
<dbReference type="InterPro" id="IPR011541">
    <property type="entry name" value="Ni/Co_transpt_high_affinity"/>
</dbReference>
<dbReference type="HOGENOM" id="CLU_036094_2_0_4"/>
<sequence length="352" mass="38449">MLDSFLRLFNDSPSGLRGKIVAIYSLLVAFNVGAWIWAFIAFHGQPVLLGTALLAYVFGLRHAVDADHIAAIDNVTRKLMQEGRSPLGAGLFFSLGHSTVVIVMSIAVALTAASLARFESMKTWGGVISTSVSAFFLLVLAAANLLILISVYRTFRAARRGDAIVDADLDMLLNRRGVLARVFRPLFRLVSRSWHLYPVGFLFGFGFDTATEIALFGISATQVQGGLSFWSVMALPVLFTAGMTLVDTTDGILMMGAYRWAYVRPIRKIYYNMTITFVSVLVAALIGGIEVLALLADKLSLQGPVWDFATMVASHFGMLGYVVIGLFVACWAVSAAIYRFKRYDEIDVTISA</sequence>
<dbReference type="NCBIfam" id="TIGR00802">
    <property type="entry name" value="nico"/>
    <property type="match status" value="1"/>
</dbReference>
<evidence type="ECO:0000256" key="1">
    <source>
        <dbReference type="ARBA" id="ARBA00004127"/>
    </source>
</evidence>
<dbReference type="KEGG" id="bmu:Bmul_1584"/>
<dbReference type="eggNOG" id="COG3376">
    <property type="taxonomic scope" value="Bacteria"/>
</dbReference>
<evidence type="ECO:0000256" key="2">
    <source>
        <dbReference type="ARBA" id="ARBA00010892"/>
    </source>
</evidence>
<keyword evidence="4" id="KW-0533">Nickel</keyword>
<evidence type="ECO:0000256" key="3">
    <source>
        <dbReference type="ARBA" id="ARBA00022448"/>
    </source>
</evidence>
<proteinExistence type="inferred from homology"/>
<evidence type="ECO:0000256" key="6">
    <source>
        <dbReference type="ARBA" id="ARBA00022989"/>
    </source>
</evidence>
<dbReference type="GO" id="GO:0005886">
    <property type="term" value="C:plasma membrane"/>
    <property type="evidence" value="ECO:0007669"/>
    <property type="project" value="UniProtKB-SubCell"/>
</dbReference>
<name>A0A0H3KFA3_BURM1</name>
<organism evidence="9 10">
    <name type="scientific">Burkholderia multivorans (strain ATCC 17616 / 249)</name>
    <dbReference type="NCBI Taxonomy" id="395019"/>
    <lineage>
        <taxon>Bacteria</taxon>
        <taxon>Pseudomonadati</taxon>
        <taxon>Pseudomonadota</taxon>
        <taxon>Betaproteobacteria</taxon>
        <taxon>Burkholderiales</taxon>
        <taxon>Burkholderiaceae</taxon>
        <taxon>Burkholderia</taxon>
        <taxon>Burkholderia cepacia complex</taxon>
    </lineage>
</organism>
<keyword evidence="6 8" id="KW-1133">Transmembrane helix</keyword>
<evidence type="ECO:0000256" key="5">
    <source>
        <dbReference type="ARBA" id="ARBA00022692"/>
    </source>
</evidence>
<dbReference type="EMBL" id="AP009385">
    <property type="protein sequence ID" value="BAG43580.1"/>
    <property type="molecule type" value="Genomic_DNA"/>
</dbReference>
<reference evidence="9 10" key="1">
    <citation type="submission" date="2007-04" db="EMBL/GenBank/DDBJ databases">
        <title>Complete genome sequence of Burkholderia multivorans ATCC 17616.</title>
        <authorList>
            <person name="Ohtsubo Y."/>
            <person name="Yamashita A."/>
            <person name="Kurokawa K."/>
            <person name="Takami H."/>
            <person name="Yuhara S."/>
            <person name="Nishiyama E."/>
            <person name="Endo R."/>
            <person name="Miyazaki R."/>
            <person name="Ono A."/>
            <person name="Yano K."/>
            <person name="Ito M."/>
            <person name="Sota M."/>
            <person name="Yuji N."/>
            <person name="Hattori M."/>
            <person name="Tsuda M."/>
        </authorList>
    </citation>
    <scope>NUCLEOTIDE SEQUENCE [LARGE SCALE GENOMIC DNA]</scope>
    <source>
        <strain evidence="10">ATCC 17616 / 249</strain>
    </source>
</reference>
<dbReference type="PANTHER" id="PTHR31611:SF0">
    <property type="entry name" value="HIGH-AFFINITY NICKEL TRANSPORT PROTEIN NIC1"/>
    <property type="match status" value="1"/>
</dbReference>
<dbReference type="Pfam" id="PF03824">
    <property type="entry name" value="NicO"/>
    <property type="match status" value="1"/>
</dbReference>
<evidence type="ECO:0000256" key="4">
    <source>
        <dbReference type="ARBA" id="ARBA00022596"/>
    </source>
</evidence>
<keyword evidence="5 8" id="KW-0812">Transmembrane</keyword>
<comment type="similarity">
    <text evidence="2 8">Belongs to the NiCoT transporter (TC 2.A.52) family.</text>
</comment>
<feature type="transmembrane region" description="Helical" evidence="8">
    <location>
        <begin position="85"/>
        <end position="112"/>
    </location>
</feature>
<comment type="subcellular location">
    <subcellularLocation>
        <location evidence="8">Cell membrane</location>
        <topology evidence="8">Multi-pass membrane protein</topology>
    </subcellularLocation>
    <subcellularLocation>
        <location evidence="1">Endomembrane system</location>
        <topology evidence="1">Multi-pass membrane protein</topology>
    </subcellularLocation>
</comment>
<evidence type="ECO:0000313" key="10">
    <source>
        <dbReference type="Proteomes" id="UP000008815"/>
    </source>
</evidence>
<evidence type="ECO:0000313" key="9">
    <source>
        <dbReference type="EMBL" id="BAG43580.1"/>
    </source>
</evidence>
<protein>
    <recommendedName>
        <fullName evidence="8">Nickel/cobalt efflux system</fullName>
    </recommendedName>
</protein>
<dbReference type="Proteomes" id="UP000008815">
    <property type="component" value="Chromosome 1"/>
</dbReference>
<keyword evidence="10" id="KW-1185">Reference proteome</keyword>